<accession>A0A316Z1P1</accession>
<feature type="region of interest" description="Disordered" evidence="1">
    <location>
        <begin position="454"/>
        <end position="493"/>
    </location>
</feature>
<name>A0A316Z1P1_9BASI</name>
<evidence type="ECO:0000313" key="2">
    <source>
        <dbReference type="EMBL" id="PWN95276.1"/>
    </source>
</evidence>
<gene>
    <name evidence="2" type="ORF">FA09DRAFT_145710</name>
</gene>
<dbReference type="EMBL" id="KZ819305">
    <property type="protein sequence ID" value="PWN95276.1"/>
    <property type="molecule type" value="Genomic_DNA"/>
</dbReference>
<evidence type="ECO:0000256" key="1">
    <source>
        <dbReference type="SAM" id="MobiDB-lite"/>
    </source>
</evidence>
<evidence type="ECO:0000313" key="3">
    <source>
        <dbReference type="Proteomes" id="UP000245946"/>
    </source>
</evidence>
<reference evidence="2 3" key="1">
    <citation type="journal article" date="2018" name="Mol. Biol. Evol.">
        <title>Broad Genomic Sampling Reveals a Smut Pathogenic Ancestry of the Fungal Clade Ustilaginomycotina.</title>
        <authorList>
            <person name="Kijpornyongpan T."/>
            <person name="Mondo S.J."/>
            <person name="Barry K."/>
            <person name="Sandor L."/>
            <person name="Lee J."/>
            <person name="Lipzen A."/>
            <person name="Pangilinan J."/>
            <person name="LaButti K."/>
            <person name="Hainaut M."/>
            <person name="Henrissat B."/>
            <person name="Grigoriev I.V."/>
            <person name="Spatafora J.W."/>
            <person name="Aime M.C."/>
        </authorList>
    </citation>
    <scope>NUCLEOTIDE SEQUENCE [LARGE SCALE GENOMIC DNA]</scope>
    <source>
        <strain evidence="2 3">MCA 4186</strain>
    </source>
</reference>
<keyword evidence="3" id="KW-1185">Reference proteome</keyword>
<dbReference type="RefSeq" id="XP_025595555.1">
    <property type="nucleotide sequence ID" value="XM_025739146.1"/>
</dbReference>
<protein>
    <submittedName>
        <fullName evidence="2">Uncharacterized protein</fullName>
    </submittedName>
</protein>
<sequence length="529" mass="57032">MLRLLVRAFPCPGSLACLPFRGAELPHCRRPMRVRRRTPAPARSIKRALARRSRHSGRCAWPRGPRAAVAMEEGDAQRAQADGPGGWRLRRGTPPRRCTVPRCHALGAWRISAEPVSLLRARHQQCGGRPRVRAPGPRRSGRLCCCPTPLRALHPEPERARCSTAQAAFVSAVLLCGPVCLPLFHIHLCAPLFASSQPPTPVPFGYLSARVLAVLCACSAASRRQAPRTQARQGVQTHPHSACAAHPARLLVSLARSATCRCRRRRGSRCLRPLDGELGAWYVRSSVARSLLRCTSCACQSIAAAARTPWCLGGCAARCRANSGARLSHVPRDIRHIRAARAIPAVGWRCLAPLSICGALREAGSLMLPAKRCVSAKACFGGVNGPSQHIEGRARGLLFMPGCSDRHPRARARRRRGATNNAAALLPRPLLAPSPRTSGKGAGVCACDQPMRRLTGSAPGSRSRRRSANSLCPGLLRHGRGGTRQRAREGLPSKGELRRWLPLLQLARTLGALAPSLCPASGRRKCYAG</sequence>
<proteinExistence type="predicted"/>
<dbReference type="Proteomes" id="UP000245946">
    <property type="component" value="Unassembled WGS sequence"/>
</dbReference>
<dbReference type="GeneID" id="37266692"/>
<dbReference type="AlphaFoldDB" id="A0A316Z1P1"/>
<organism evidence="2 3">
    <name type="scientific">Tilletiopsis washingtonensis</name>
    <dbReference type="NCBI Taxonomy" id="58919"/>
    <lineage>
        <taxon>Eukaryota</taxon>
        <taxon>Fungi</taxon>
        <taxon>Dikarya</taxon>
        <taxon>Basidiomycota</taxon>
        <taxon>Ustilaginomycotina</taxon>
        <taxon>Exobasidiomycetes</taxon>
        <taxon>Entylomatales</taxon>
        <taxon>Entylomatales incertae sedis</taxon>
        <taxon>Tilletiopsis</taxon>
    </lineage>
</organism>